<reference evidence="1 2" key="1">
    <citation type="submission" date="2016-10" db="EMBL/GenBank/DDBJ databases">
        <authorList>
            <person name="de Groot N.N."/>
        </authorList>
    </citation>
    <scope>NUCLEOTIDE SEQUENCE [LARGE SCALE GENOMIC DNA]</scope>
    <source>
        <strain evidence="1 2">47C3B</strain>
    </source>
</reference>
<name>A0A1G7P6I3_9SPHI</name>
<gene>
    <name evidence="1" type="ORF">SAMN05216464_1361</name>
</gene>
<dbReference type="Proteomes" id="UP000199072">
    <property type="component" value="Unassembled WGS sequence"/>
</dbReference>
<evidence type="ECO:0000313" key="1">
    <source>
        <dbReference type="EMBL" id="SDF81878.1"/>
    </source>
</evidence>
<dbReference type="EMBL" id="FNAI01000036">
    <property type="protein sequence ID" value="SDF81878.1"/>
    <property type="molecule type" value="Genomic_DNA"/>
</dbReference>
<evidence type="ECO:0000313" key="2">
    <source>
        <dbReference type="Proteomes" id="UP000199072"/>
    </source>
</evidence>
<accession>A0A1G7P6I3</accession>
<keyword evidence="2" id="KW-1185">Reference proteome</keyword>
<sequence>MHLDELQQFIRFTISQLSPQNGQADFEKICLYFAKSRIHRNILPATGPVQAGGDQGRDFETFHTYLSQTPIAQHTYISNFSGRPVVFACSMEKEPARRNGKITSDLKTITGSGTAVDRVYFFSGQDIPVAARHKTIDEAKRDLNVTLEIIDANALSQHLAEPDLFWVATQFLKIPADLYPVKTGDHWYAKIFNEYRQRTKQITTYEEFTEVKEAVRAIYKSDTQKSDLAFWYIRLDELIAAGANSNLVRHAIYERFVTALVGTDHVAGQETNIQRYFKEFDRHISTAELEDANHLLSFSFNAYLGGRLNIEKSFLDGVADRIEQLIDGMLKAATIDDNLCALLEIKASFCLNDRRGKPDYSANFAAYIRELNKLTAKLPNAGFYPFERLADRLNKNLKTLMTVFEDIRPLEKVLEDVDRILADKGANKIVADKLRDRAVMFFEAGQTGKAIRLLHDLKLKWFNKETINGVVLTCNFLGKAYKQQGLYFAAKYYHLVAAYLAQKDKDTAFSDKLTNGLSEAAACDYATGAWVSYLNISEIHLQTHGIATKDFDLYDHEDTIQLLYYPAVILRLAKELMPGAEKVLTEAVPVYAELAEDMHEIGERFLSKQDTRTLKETAEQEILGIPFNDISSERTIAFNACGCNWIFNFKNSYINNTVAEEYISIFQVLLQELADDDLHLRPGDVCINIVIATDGKFSLTEPLEKKNITEVILTPFKGSGYEQRRKYTFDLLVYAQMLVFIQSSLSQKDYKAALDAKLKSPQLLEKVSFGQAYTVVYGEFYRRKSFECVLKANISNAFSTNRQQLKTNDALPWNNKLSPLFDRKRESEIIQNRIRWLNKTVSVTLPLFKTSEHFKKIIAELRQEGWLDWHLLHVFSNKVVSKKVHDARKFRTVADYQKLFWEGMQKDEKEWYQAINAEDFSLEEFRNFLNVLLPVSVLSNFGLDEQPRGNDAAGYLQLLVQRFDFLETGKEHIIFD</sequence>
<dbReference type="AlphaFoldDB" id="A0A1G7P6I3"/>
<proteinExistence type="predicted"/>
<protein>
    <submittedName>
        <fullName evidence="1">Uncharacterized protein</fullName>
    </submittedName>
</protein>
<organism evidence="1 2">
    <name type="scientific">Mucilaginibacter pineti</name>
    <dbReference type="NCBI Taxonomy" id="1391627"/>
    <lineage>
        <taxon>Bacteria</taxon>
        <taxon>Pseudomonadati</taxon>
        <taxon>Bacteroidota</taxon>
        <taxon>Sphingobacteriia</taxon>
        <taxon>Sphingobacteriales</taxon>
        <taxon>Sphingobacteriaceae</taxon>
        <taxon>Mucilaginibacter</taxon>
    </lineage>
</organism>